<evidence type="ECO:0000313" key="2">
    <source>
        <dbReference type="Proteomes" id="UP000324222"/>
    </source>
</evidence>
<dbReference type="AlphaFoldDB" id="A0A5B7INC8"/>
<proteinExistence type="predicted"/>
<dbReference type="EMBL" id="VSRR010070335">
    <property type="protein sequence ID" value="MPC86050.1"/>
    <property type="molecule type" value="Genomic_DNA"/>
</dbReference>
<dbReference type="Proteomes" id="UP000324222">
    <property type="component" value="Unassembled WGS sequence"/>
</dbReference>
<accession>A0A5B7INC8</accession>
<name>A0A5B7INC8_PORTR</name>
<organism evidence="1 2">
    <name type="scientific">Portunus trituberculatus</name>
    <name type="common">Swimming crab</name>
    <name type="synonym">Neptunus trituberculatus</name>
    <dbReference type="NCBI Taxonomy" id="210409"/>
    <lineage>
        <taxon>Eukaryota</taxon>
        <taxon>Metazoa</taxon>
        <taxon>Ecdysozoa</taxon>
        <taxon>Arthropoda</taxon>
        <taxon>Crustacea</taxon>
        <taxon>Multicrustacea</taxon>
        <taxon>Malacostraca</taxon>
        <taxon>Eumalacostraca</taxon>
        <taxon>Eucarida</taxon>
        <taxon>Decapoda</taxon>
        <taxon>Pleocyemata</taxon>
        <taxon>Brachyura</taxon>
        <taxon>Eubrachyura</taxon>
        <taxon>Portunoidea</taxon>
        <taxon>Portunidae</taxon>
        <taxon>Portuninae</taxon>
        <taxon>Portunus</taxon>
    </lineage>
</organism>
<protein>
    <submittedName>
        <fullName evidence="1">Uncharacterized protein</fullName>
    </submittedName>
</protein>
<sequence>MRERPYYSSPGPFSQPCEQRLPPPLRGSSYIPVIAQNLNFSLKKIVGHLTHSLLIIRHIRCITI</sequence>
<gene>
    <name evidence="1" type="ORF">E2C01_080862</name>
</gene>
<keyword evidence="2" id="KW-1185">Reference proteome</keyword>
<comment type="caution">
    <text evidence="1">The sequence shown here is derived from an EMBL/GenBank/DDBJ whole genome shotgun (WGS) entry which is preliminary data.</text>
</comment>
<evidence type="ECO:0000313" key="1">
    <source>
        <dbReference type="EMBL" id="MPC86050.1"/>
    </source>
</evidence>
<reference evidence="1 2" key="1">
    <citation type="submission" date="2019-05" db="EMBL/GenBank/DDBJ databases">
        <title>Another draft genome of Portunus trituberculatus and its Hox gene families provides insights of decapod evolution.</title>
        <authorList>
            <person name="Jeong J.-H."/>
            <person name="Song I."/>
            <person name="Kim S."/>
            <person name="Choi T."/>
            <person name="Kim D."/>
            <person name="Ryu S."/>
            <person name="Kim W."/>
        </authorList>
    </citation>
    <scope>NUCLEOTIDE SEQUENCE [LARGE SCALE GENOMIC DNA]</scope>
    <source>
        <tissue evidence="1">Muscle</tissue>
    </source>
</reference>